<dbReference type="CDD" id="cd02947">
    <property type="entry name" value="TRX_family"/>
    <property type="match status" value="1"/>
</dbReference>
<sequence>MDELKKWVMAGLLMGVLAVLIIYFSQPHSSPDPAVKEDGFEWHTSLDKALEKASVTGKDVLVIFSASWCPACRQMEEDTLQNDEVMKRISENYIGVRIDVDSNPELSSEYRIYGVPTIIILDSSGNQIRRSEGYMSPQELMSFL</sequence>
<dbReference type="InterPro" id="IPR017937">
    <property type="entry name" value="Thioredoxin_CS"/>
</dbReference>
<evidence type="ECO:0000256" key="1">
    <source>
        <dbReference type="ARBA" id="ARBA00022729"/>
    </source>
</evidence>
<dbReference type="Proteomes" id="UP001065373">
    <property type="component" value="Chromosome"/>
</dbReference>
<evidence type="ECO:0000259" key="3">
    <source>
        <dbReference type="PROSITE" id="PS51352"/>
    </source>
</evidence>
<name>A0A9E7RTH9_METWO</name>
<feature type="transmembrane region" description="Helical" evidence="2">
    <location>
        <begin position="7"/>
        <end position="25"/>
    </location>
</feature>
<dbReference type="InterPro" id="IPR051099">
    <property type="entry name" value="AGR/TXD"/>
</dbReference>
<evidence type="ECO:0000256" key="2">
    <source>
        <dbReference type="SAM" id="Phobius"/>
    </source>
</evidence>
<organism evidence="5">
    <name type="scientific">Methanothermobacter wolfeii</name>
    <name type="common">Methanobacterium wolfei</name>
    <dbReference type="NCBI Taxonomy" id="145261"/>
    <lineage>
        <taxon>Archaea</taxon>
        <taxon>Methanobacteriati</taxon>
        <taxon>Methanobacteriota</taxon>
        <taxon>Methanomada group</taxon>
        <taxon>Methanobacteria</taxon>
        <taxon>Methanobacteriales</taxon>
        <taxon>Methanobacteriaceae</taxon>
        <taxon>Methanothermobacter</taxon>
    </lineage>
</organism>
<dbReference type="Gene3D" id="3.40.30.10">
    <property type="entry name" value="Glutaredoxin"/>
    <property type="match status" value="1"/>
</dbReference>
<dbReference type="Pfam" id="PF13899">
    <property type="entry name" value="Thioredoxin_7"/>
    <property type="match status" value="1"/>
</dbReference>
<evidence type="ECO:0000313" key="6">
    <source>
        <dbReference type="Proteomes" id="UP001369247"/>
    </source>
</evidence>
<accession>A0A9E7RTH9</accession>
<dbReference type="RefSeq" id="WP_074358431.1">
    <property type="nucleotide sequence ID" value="NZ_CP104550.1"/>
</dbReference>
<keyword evidence="6" id="KW-1185">Reference proteome</keyword>
<proteinExistence type="predicted"/>
<dbReference type="PROSITE" id="PS00194">
    <property type="entry name" value="THIOREDOXIN_1"/>
    <property type="match status" value="1"/>
</dbReference>
<dbReference type="AlphaFoldDB" id="A0A9E7RTH9"/>
<dbReference type="GeneID" id="75105885"/>
<feature type="domain" description="Thioredoxin" evidence="3">
    <location>
        <begin position="20"/>
        <end position="144"/>
    </location>
</feature>
<evidence type="ECO:0000313" key="4">
    <source>
        <dbReference type="EMBL" id="MEJ8543342.1"/>
    </source>
</evidence>
<reference evidence="4 6" key="2">
    <citation type="submission" date="2023-12" db="EMBL/GenBank/DDBJ databases">
        <title>Phenotypic and Genomic Characterization of Methanothermobacter wolfeii Strain BSEL, a CO2-Capturing Archaeon with Minimal Nutrient Requirements.</title>
        <authorList>
            <person name="Ale Enriquez F."/>
            <person name="Ahring B.K."/>
        </authorList>
    </citation>
    <scope>NUCLEOTIDE SEQUENCE [LARGE SCALE GENOMIC DNA]</scope>
    <source>
        <strain evidence="4 6">BSEL-1</strain>
    </source>
</reference>
<dbReference type="PANTHER" id="PTHR15337:SF11">
    <property type="entry name" value="THIOREDOXIN DOMAIN-CONTAINING PROTEIN"/>
    <property type="match status" value="1"/>
</dbReference>
<dbReference type="PANTHER" id="PTHR15337">
    <property type="entry name" value="ANTERIOR GRADIENT PROTEIN-RELATED"/>
    <property type="match status" value="1"/>
</dbReference>
<dbReference type="SMR" id="A0A9E7RTH9"/>
<protein>
    <submittedName>
        <fullName evidence="5">Thioredoxin family protein</fullName>
    </submittedName>
</protein>
<dbReference type="InterPro" id="IPR013766">
    <property type="entry name" value="Thioredoxin_domain"/>
</dbReference>
<keyword evidence="2" id="KW-0812">Transmembrane</keyword>
<dbReference type="GeneID" id="58977945"/>
<dbReference type="EMBL" id="JAXUHJ010000013">
    <property type="protein sequence ID" value="MEJ8543342.1"/>
    <property type="molecule type" value="Genomic_DNA"/>
</dbReference>
<evidence type="ECO:0000313" key="5">
    <source>
        <dbReference type="EMBL" id="UXH32005.1"/>
    </source>
</evidence>
<reference evidence="5" key="1">
    <citation type="submission" date="2022-09" db="EMBL/GenBank/DDBJ databases">
        <title>Characterization of three MwoI isoschizomers from sequenced genome and metagenomes.</title>
        <authorList>
            <person name="Fomenkov A."/>
            <person name="Xu S.Y."/>
            <person name="Roberts R.J."/>
        </authorList>
    </citation>
    <scope>NUCLEOTIDE SEQUENCE</scope>
    <source>
        <strain evidence="5">DSM 2970</strain>
    </source>
</reference>
<keyword evidence="1" id="KW-0732">Signal</keyword>
<dbReference type="SUPFAM" id="SSF52833">
    <property type="entry name" value="Thioredoxin-like"/>
    <property type="match status" value="1"/>
</dbReference>
<dbReference type="Proteomes" id="UP001369247">
    <property type="component" value="Unassembled WGS sequence"/>
</dbReference>
<keyword evidence="2" id="KW-0472">Membrane</keyword>
<dbReference type="EMBL" id="CP104550">
    <property type="protein sequence ID" value="UXH32005.1"/>
    <property type="molecule type" value="Genomic_DNA"/>
</dbReference>
<dbReference type="PROSITE" id="PS51352">
    <property type="entry name" value="THIOREDOXIN_2"/>
    <property type="match status" value="1"/>
</dbReference>
<keyword evidence="2" id="KW-1133">Transmembrane helix</keyword>
<dbReference type="KEGG" id="mwo:MWSIV6_0286"/>
<dbReference type="InterPro" id="IPR036249">
    <property type="entry name" value="Thioredoxin-like_sf"/>
</dbReference>
<gene>
    <name evidence="5" type="ORF">N5910_01495</name>
    <name evidence="4" type="ORF">U2150_07575</name>
</gene>